<dbReference type="EMBL" id="LGIA01000032">
    <property type="protein sequence ID" value="KOH46326.1"/>
    <property type="molecule type" value="Genomic_DNA"/>
</dbReference>
<feature type="domain" description="HTH cro/C1-type" evidence="2">
    <location>
        <begin position="19"/>
        <end position="66"/>
    </location>
</feature>
<feature type="coiled-coil region" evidence="1">
    <location>
        <begin position="85"/>
        <end position="119"/>
    </location>
</feature>
<evidence type="ECO:0000259" key="2">
    <source>
        <dbReference type="Pfam" id="PF13443"/>
    </source>
</evidence>
<dbReference type="Proteomes" id="UP000036958">
    <property type="component" value="Unassembled WGS sequence"/>
</dbReference>
<name>A0A0L8VCZ6_9BACT</name>
<evidence type="ECO:0000313" key="3">
    <source>
        <dbReference type="EMBL" id="KOH46326.1"/>
    </source>
</evidence>
<gene>
    <name evidence="3" type="ORF">NC99_08630</name>
</gene>
<protein>
    <recommendedName>
        <fullName evidence="2">HTH cro/C1-type domain-containing protein</fullName>
    </recommendedName>
</protein>
<sequence length="126" mass="14461">MIGKNINWLIMERIAIMPRIKSIMKERKISVAELARGLNMHPASAAGMMKRETLQVQKLAELSVFFQYNFFREIAATLPFSEPDFSADNREVLDLQDRIKALEEEVKGLELEVGILRQTIRDLAGR</sequence>
<accession>A0A0L8VCZ6</accession>
<dbReference type="AlphaFoldDB" id="A0A0L8VCZ6"/>
<proteinExistence type="predicted"/>
<dbReference type="Pfam" id="PF13443">
    <property type="entry name" value="HTH_26"/>
    <property type="match status" value="1"/>
</dbReference>
<organism evidence="3 4">
    <name type="scientific">Sunxiuqinia dokdonensis</name>
    <dbReference type="NCBI Taxonomy" id="1409788"/>
    <lineage>
        <taxon>Bacteria</taxon>
        <taxon>Pseudomonadati</taxon>
        <taxon>Bacteroidota</taxon>
        <taxon>Bacteroidia</taxon>
        <taxon>Marinilabiliales</taxon>
        <taxon>Prolixibacteraceae</taxon>
        <taxon>Sunxiuqinia</taxon>
    </lineage>
</organism>
<evidence type="ECO:0000256" key="1">
    <source>
        <dbReference type="SAM" id="Coils"/>
    </source>
</evidence>
<dbReference type="InterPro" id="IPR001387">
    <property type="entry name" value="Cro/C1-type_HTH"/>
</dbReference>
<evidence type="ECO:0000313" key="4">
    <source>
        <dbReference type="Proteomes" id="UP000036958"/>
    </source>
</evidence>
<keyword evidence="1" id="KW-0175">Coiled coil</keyword>
<reference evidence="4" key="1">
    <citation type="submission" date="2015-07" db="EMBL/GenBank/DDBJ databases">
        <title>Genome sequencing of Sunxiuqinia dokdonensis strain SK.</title>
        <authorList>
            <person name="Ahn S."/>
            <person name="Kim B.-C."/>
        </authorList>
    </citation>
    <scope>NUCLEOTIDE SEQUENCE [LARGE SCALE GENOMIC DNA]</scope>
    <source>
        <strain evidence="4">SK</strain>
    </source>
</reference>
<keyword evidence="4" id="KW-1185">Reference proteome</keyword>
<comment type="caution">
    <text evidence="3">The sequence shown here is derived from an EMBL/GenBank/DDBJ whole genome shotgun (WGS) entry which is preliminary data.</text>
</comment>